<dbReference type="Proteomes" id="UP000605148">
    <property type="component" value="Unassembled WGS sequence"/>
</dbReference>
<dbReference type="EMBL" id="BMFA01000001">
    <property type="protein sequence ID" value="GGB35728.1"/>
    <property type="molecule type" value="Genomic_DNA"/>
</dbReference>
<reference evidence="1" key="2">
    <citation type="submission" date="2020-09" db="EMBL/GenBank/DDBJ databases">
        <authorList>
            <person name="Sun Q."/>
            <person name="Zhou Y."/>
        </authorList>
    </citation>
    <scope>NUCLEOTIDE SEQUENCE</scope>
    <source>
        <strain evidence="1">CGMCC 1.12426</strain>
    </source>
</reference>
<dbReference type="RefSeq" id="WP_150494065.1">
    <property type="nucleotide sequence ID" value="NZ_BMFA01000001.1"/>
</dbReference>
<dbReference type="AlphaFoldDB" id="A0A916T9G7"/>
<organism evidence="1 2">
    <name type="scientific">Roseibium aquae</name>
    <dbReference type="NCBI Taxonomy" id="1323746"/>
    <lineage>
        <taxon>Bacteria</taxon>
        <taxon>Pseudomonadati</taxon>
        <taxon>Pseudomonadota</taxon>
        <taxon>Alphaproteobacteria</taxon>
        <taxon>Hyphomicrobiales</taxon>
        <taxon>Stappiaceae</taxon>
        <taxon>Roseibium</taxon>
    </lineage>
</organism>
<dbReference type="Gene3D" id="3.40.630.40">
    <property type="entry name" value="Zn-dependent exopeptidases"/>
    <property type="match status" value="1"/>
</dbReference>
<dbReference type="InterPro" id="IPR010247">
    <property type="entry name" value="HutG_amidohyd"/>
</dbReference>
<dbReference type="SUPFAM" id="SSF53187">
    <property type="entry name" value="Zn-dependent exopeptidases"/>
    <property type="match status" value="1"/>
</dbReference>
<comment type="caution">
    <text evidence="1">The sequence shown here is derived from an EMBL/GenBank/DDBJ whole genome shotgun (WGS) entry which is preliminary data.</text>
</comment>
<reference evidence="1" key="1">
    <citation type="journal article" date="2014" name="Int. J. Syst. Evol. Microbiol.">
        <title>Complete genome sequence of Corynebacterium casei LMG S-19264T (=DSM 44701T), isolated from a smear-ripened cheese.</title>
        <authorList>
            <consortium name="US DOE Joint Genome Institute (JGI-PGF)"/>
            <person name="Walter F."/>
            <person name="Albersmeier A."/>
            <person name="Kalinowski J."/>
            <person name="Ruckert C."/>
        </authorList>
    </citation>
    <scope>NUCLEOTIDE SEQUENCE</scope>
    <source>
        <strain evidence="1">CGMCC 1.12426</strain>
    </source>
</reference>
<evidence type="ECO:0000313" key="1">
    <source>
        <dbReference type="EMBL" id="GGB35728.1"/>
    </source>
</evidence>
<dbReference type="OrthoDB" id="8716700at2"/>
<evidence type="ECO:0000313" key="2">
    <source>
        <dbReference type="Proteomes" id="UP000605148"/>
    </source>
</evidence>
<gene>
    <name evidence="1" type="ORF">GCM10011316_04830</name>
</gene>
<keyword evidence="2" id="KW-1185">Reference proteome</keyword>
<sequence length="277" mass="30423">MQPVEIIPGDSPVVLGVPHAGTFVPEKIWANLNETGHKLADTDWHVDRLYTGLLPGATMVKANFHRYVIDANRDPEDASLYPGQNTTTLCPTTDFDGCPIYLDGKEPGSDEIQARRLAWHAPYHAALEAELERVRARHGIAILYDCHSIRSKVPYLFEGTLPDFNTGTNGGTTCAAEIEQAVVDLTSNAAGYTSILNGRFKGGWTTRHYGRPDTGIHAIQMELAQSTHLATEDTPFAYDEAKAERLRGHLRTILFALADLAPALKPHKKTSEETTHG</sequence>
<dbReference type="Pfam" id="PF05013">
    <property type="entry name" value="FGase"/>
    <property type="match status" value="1"/>
</dbReference>
<accession>A0A916T9G7</accession>
<proteinExistence type="predicted"/>
<dbReference type="InterPro" id="IPR007709">
    <property type="entry name" value="N-FG_amidohydro"/>
</dbReference>
<dbReference type="NCBIfam" id="TIGR02017">
    <property type="entry name" value="hutG_amidohyd"/>
    <property type="match status" value="1"/>
</dbReference>
<protein>
    <submittedName>
        <fullName evidence="1">N-formylglutamate deformylase</fullName>
    </submittedName>
</protein>
<name>A0A916T9G7_9HYPH</name>